<dbReference type="Pfam" id="PF00379">
    <property type="entry name" value="Chitin_bind_4"/>
    <property type="match status" value="1"/>
</dbReference>
<feature type="signal peptide" evidence="3">
    <location>
        <begin position="1"/>
        <end position="15"/>
    </location>
</feature>
<dbReference type="EMBL" id="LR899009">
    <property type="protein sequence ID" value="CAD7078313.1"/>
    <property type="molecule type" value="Genomic_DNA"/>
</dbReference>
<dbReference type="InterPro" id="IPR000618">
    <property type="entry name" value="Insect_cuticle"/>
</dbReference>
<keyword evidence="5" id="KW-1185">Reference proteome</keyword>
<dbReference type="OrthoDB" id="7985207at2759"/>
<organism evidence="4 5">
    <name type="scientific">Hermetia illucens</name>
    <name type="common">Black soldier fly</name>
    <dbReference type="NCBI Taxonomy" id="343691"/>
    <lineage>
        <taxon>Eukaryota</taxon>
        <taxon>Metazoa</taxon>
        <taxon>Ecdysozoa</taxon>
        <taxon>Arthropoda</taxon>
        <taxon>Hexapoda</taxon>
        <taxon>Insecta</taxon>
        <taxon>Pterygota</taxon>
        <taxon>Neoptera</taxon>
        <taxon>Endopterygota</taxon>
        <taxon>Diptera</taxon>
        <taxon>Brachycera</taxon>
        <taxon>Stratiomyomorpha</taxon>
        <taxon>Stratiomyidae</taxon>
        <taxon>Hermetiinae</taxon>
        <taxon>Hermetia</taxon>
    </lineage>
</organism>
<dbReference type="PANTHER" id="PTHR10380">
    <property type="entry name" value="CUTICLE PROTEIN"/>
    <property type="match status" value="1"/>
</dbReference>
<dbReference type="InterPro" id="IPR031311">
    <property type="entry name" value="CHIT_BIND_RR_consensus"/>
</dbReference>
<evidence type="ECO:0000256" key="1">
    <source>
        <dbReference type="ARBA" id="ARBA00022460"/>
    </source>
</evidence>
<sequence length="211" mass="23981">MKIIILVSVLSVACALRLARKTPSRYYNNDLFDYSPNDEYTLPKDFENDNNKAPVSFQGDVKQAKILAQENKNHGQGKFKYSLQTQNGIELTQVGKLKDEHTFVVSGSYSYTGADGKRYRVRYTADELGYHPITELDVEIPEIQPQAPRLSRPNLFDLQTKSTGILRPPVAKPANDLYNTRINGYNYDRPINRSPFPGSPQSPDKFYLPVF</sequence>
<name>A0A7R8UCL2_HERIL</name>
<dbReference type="PROSITE" id="PS00233">
    <property type="entry name" value="CHIT_BIND_RR_1"/>
    <property type="match status" value="1"/>
</dbReference>
<keyword evidence="3" id="KW-0732">Signal</keyword>
<evidence type="ECO:0000313" key="5">
    <source>
        <dbReference type="Proteomes" id="UP000594454"/>
    </source>
</evidence>
<dbReference type="InParanoid" id="A0A7R8UCL2"/>
<dbReference type="PROSITE" id="PS51155">
    <property type="entry name" value="CHIT_BIND_RR_2"/>
    <property type="match status" value="1"/>
</dbReference>
<feature type="chain" id="PRO_5031209323" evidence="3">
    <location>
        <begin position="16"/>
        <end position="211"/>
    </location>
</feature>
<accession>A0A7R8UCL2</accession>
<dbReference type="AlphaFoldDB" id="A0A7R8UCL2"/>
<dbReference type="GO" id="GO:0062129">
    <property type="term" value="C:chitin-based extracellular matrix"/>
    <property type="evidence" value="ECO:0007669"/>
    <property type="project" value="TreeGrafter"/>
</dbReference>
<reference evidence="4 5" key="1">
    <citation type="submission" date="2020-11" db="EMBL/GenBank/DDBJ databases">
        <authorList>
            <person name="Wallbank WR R."/>
            <person name="Pardo Diaz C."/>
            <person name="Kozak K."/>
            <person name="Martin S."/>
            <person name="Jiggins C."/>
            <person name="Moest M."/>
            <person name="Warren A I."/>
            <person name="Generalovic N T."/>
            <person name="Byers J.R.P. K."/>
            <person name="Montejo-Kovacevich G."/>
            <person name="Yen C E."/>
        </authorList>
    </citation>
    <scope>NUCLEOTIDE SEQUENCE [LARGE SCALE GENOMIC DNA]</scope>
</reference>
<dbReference type="PANTHER" id="PTHR10380:SF228">
    <property type="entry name" value="CUTICULAR PROTEIN 11A-RELATED"/>
    <property type="match status" value="1"/>
</dbReference>
<dbReference type="PRINTS" id="PR00947">
    <property type="entry name" value="CUTICLE"/>
</dbReference>
<evidence type="ECO:0000256" key="3">
    <source>
        <dbReference type="SAM" id="SignalP"/>
    </source>
</evidence>
<evidence type="ECO:0000313" key="4">
    <source>
        <dbReference type="EMBL" id="CAD7078313.1"/>
    </source>
</evidence>
<keyword evidence="1 2" id="KW-0193">Cuticle</keyword>
<evidence type="ECO:0000256" key="2">
    <source>
        <dbReference type="PROSITE-ProRule" id="PRU00497"/>
    </source>
</evidence>
<dbReference type="InterPro" id="IPR050468">
    <property type="entry name" value="Cuticle_Struct_Prot"/>
</dbReference>
<protein>
    <submittedName>
        <fullName evidence="4">Uncharacterized protein</fullName>
    </submittedName>
</protein>
<proteinExistence type="predicted"/>
<dbReference type="Proteomes" id="UP000594454">
    <property type="component" value="Chromosome 1"/>
</dbReference>
<dbReference type="GO" id="GO:0008010">
    <property type="term" value="F:structural constituent of chitin-based larval cuticle"/>
    <property type="evidence" value="ECO:0007669"/>
    <property type="project" value="TreeGrafter"/>
</dbReference>
<gene>
    <name evidence="4" type="ORF">HERILL_LOCUS1588</name>
</gene>